<feature type="region of interest" description="Disordered" evidence="1">
    <location>
        <begin position="1"/>
        <end position="23"/>
    </location>
</feature>
<name>A0ABT8FGY0_9ACTN</name>
<dbReference type="RefSeq" id="WP_300953034.1">
    <property type="nucleotide sequence ID" value="NZ_JAUHJQ010000005.1"/>
</dbReference>
<dbReference type="Proteomes" id="UP001168620">
    <property type="component" value="Unassembled WGS sequence"/>
</dbReference>
<proteinExistence type="predicted"/>
<dbReference type="EMBL" id="JAUHJQ010000005">
    <property type="protein sequence ID" value="MDN4173932.1"/>
    <property type="molecule type" value="Genomic_DNA"/>
</dbReference>
<evidence type="ECO:0000256" key="1">
    <source>
        <dbReference type="SAM" id="MobiDB-lite"/>
    </source>
</evidence>
<feature type="region of interest" description="Disordered" evidence="1">
    <location>
        <begin position="38"/>
        <end position="57"/>
    </location>
</feature>
<sequence>MTDGPGGMPEGWEPDWEHYDPDPEDFEAWREVQELLDRSTGLSDAPPTTLPEPKSIEDRIGELRVEGGSQDLKLRRHLAYGAFIAVAVQLMIANVAFYIYGDAKSWDLDSSVMIAWLSATVIETLGVVLIIARNLFPNGGQDEPA</sequence>
<feature type="transmembrane region" description="Helical" evidence="2">
    <location>
        <begin position="113"/>
        <end position="132"/>
    </location>
</feature>
<feature type="transmembrane region" description="Helical" evidence="2">
    <location>
        <begin position="78"/>
        <end position="101"/>
    </location>
</feature>
<evidence type="ECO:0000313" key="3">
    <source>
        <dbReference type="EMBL" id="MDN4173932.1"/>
    </source>
</evidence>
<reference evidence="3" key="1">
    <citation type="submission" date="2023-06" db="EMBL/GenBank/DDBJ databases">
        <title>Draft genome sequence of Nocardioides sp. SOB77.</title>
        <authorList>
            <person name="Zhang G."/>
        </authorList>
    </citation>
    <scope>NUCLEOTIDE SEQUENCE</scope>
    <source>
        <strain evidence="3">SOB77</strain>
    </source>
</reference>
<comment type="caution">
    <text evidence="3">The sequence shown here is derived from an EMBL/GenBank/DDBJ whole genome shotgun (WGS) entry which is preliminary data.</text>
</comment>
<organism evidence="3 4">
    <name type="scientific">Nocardioides oceani</name>
    <dbReference type="NCBI Taxonomy" id="3058369"/>
    <lineage>
        <taxon>Bacteria</taxon>
        <taxon>Bacillati</taxon>
        <taxon>Actinomycetota</taxon>
        <taxon>Actinomycetes</taxon>
        <taxon>Propionibacteriales</taxon>
        <taxon>Nocardioidaceae</taxon>
        <taxon>Nocardioides</taxon>
    </lineage>
</organism>
<keyword evidence="4" id="KW-1185">Reference proteome</keyword>
<keyword evidence="2" id="KW-0812">Transmembrane</keyword>
<keyword evidence="2" id="KW-0472">Membrane</keyword>
<evidence type="ECO:0000256" key="2">
    <source>
        <dbReference type="SAM" id="Phobius"/>
    </source>
</evidence>
<evidence type="ECO:0000313" key="4">
    <source>
        <dbReference type="Proteomes" id="UP001168620"/>
    </source>
</evidence>
<accession>A0ABT8FGY0</accession>
<gene>
    <name evidence="3" type="ORF">QWY28_13305</name>
</gene>
<keyword evidence="2" id="KW-1133">Transmembrane helix</keyword>
<protein>
    <submittedName>
        <fullName evidence="3">Uncharacterized protein</fullName>
    </submittedName>
</protein>